<dbReference type="SUPFAM" id="SSF56529">
    <property type="entry name" value="FAH"/>
    <property type="match status" value="1"/>
</dbReference>
<gene>
    <name evidence="1" type="ORF">AIOL_003171</name>
</gene>
<dbReference type="AlphaFoldDB" id="A0A0J9E619"/>
<dbReference type="EC" id="4.2.-.-" evidence="1"/>
<dbReference type="STRING" id="1675527.AIOL_003171"/>
<dbReference type="RefSeq" id="WP_049643835.1">
    <property type="nucleotide sequence ID" value="NZ_LFTY01000002.1"/>
</dbReference>
<organism evidence="1 2">
    <name type="scientific">Candidatus Rhodobacter oscarellae</name>
    <dbReference type="NCBI Taxonomy" id="1675527"/>
    <lineage>
        <taxon>Bacteria</taxon>
        <taxon>Pseudomonadati</taxon>
        <taxon>Pseudomonadota</taxon>
        <taxon>Alphaproteobacteria</taxon>
        <taxon>Rhodobacterales</taxon>
        <taxon>Rhodobacter group</taxon>
        <taxon>Rhodobacter</taxon>
    </lineage>
</organism>
<keyword evidence="1" id="KW-0456">Lyase</keyword>
<dbReference type="InterPro" id="IPR036663">
    <property type="entry name" value="Fumarylacetoacetase_C_sf"/>
</dbReference>
<dbReference type="InterPro" id="IPR050772">
    <property type="entry name" value="Hydratase-Decarb/MhpD_sf"/>
</dbReference>
<dbReference type="Proteomes" id="UP000037178">
    <property type="component" value="Unassembled WGS sequence"/>
</dbReference>
<dbReference type="EMBL" id="LFTY01000002">
    <property type="protein sequence ID" value="KMW58200.1"/>
    <property type="molecule type" value="Genomic_DNA"/>
</dbReference>
<dbReference type="PATRIC" id="fig|1675527.3.peg.3315"/>
<sequence>MTDHATDLLEAYDSGGQLPPFAQAYGVDLAQANTIVAQISARRQARGERIVGRKIGFTNRSIWELYNVDAPMWAPMYDTTVAALPADGVVTLPKLAEPRIEPEIAFCFSASPAPGMTVAEIAGCVEWIAHGFEIVTSPFPNWTFSLPDCTAAQSLHGCFWYGPPRSMPADPGTLERFSMTLHGPRGTLHGHATDVLDGPLHAVRFLMGELANQPGATPIAPGEIVTTGTLTDAGPVAPGETWQTELAGIDLPGATIHVAQ</sequence>
<proteinExistence type="predicted"/>
<comment type="caution">
    <text evidence="1">The sequence shown here is derived from an EMBL/GenBank/DDBJ whole genome shotgun (WGS) entry which is preliminary data.</text>
</comment>
<dbReference type="Gene3D" id="3.90.850.10">
    <property type="entry name" value="Fumarylacetoacetase-like, C-terminal domain"/>
    <property type="match status" value="1"/>
</dbReference>
<protein>
    <submittedName>
        <fullName evidence="1">2-oxo-hepta-3-ene-1,7-dioic acid hydratase</fullName>
        <ecNumber evidence="1">4.2.-.-</ecNumber>
    </submittedName>
</protein>
<reference evidence="1 2" key="1">
    <citation type="submission" date="2015-06" db="EMBL/GenBank/DDBJ databases">
        <title>Draft genome sequence of an Alphaproteobacteria species associated to the Mediterranean sponge Oscarella lobularis.</title>
        <authorList>
            <person name="Jourda C."/>
            <person name="Santini S."/>
            <person name="Claverie J.-M."/>
        </authorList>
    </citation>
    <scope>NUCLEOTIDE SEQUENCE [LARGE SCALE GENOMIC DNA]</scope>
    <source>
        <strain evidence="1">IGS</strain>
    </source>
</reference>
<dbReference type="GO" id="GO:0005737">
    <property type="term" value="C:cytoplasm"/>
    <property type="evidence" value="ECO:0007669"/>
    <property type="project" value="TreeGrafter"/>
</dbReference>
<dbReference type="PANTHER" id="PTHR30143">
    <property type="entry name" value="ACID HYDRATASE"/>
    <property type="match status" value="1"/>
</dbReference>
<evidence type="ECO:0000313" key="2">
    <source>
        <dbReference type="Proteomes" id="UP000037178"/>
    </source>
</evidence>
<evidence type="ECO:0000313" key="1">
    <source>
        <dbReference type="EMBL" id="KMW58200.1"/>
    </source>
</evidence>
<dbReference type="OrthoDB" id="9792137at2"/>
<dbReference type="GO" id="GO:0008684">
    <property type="term" value="F:2-oxopent-4-enoate hydratase activity"/>
    <property type="evidence" value="ECO:0007669"/>
    <property type="project" value="TreeGrafter"/>
</dbReference>
<name>A0A0J9E619_9RHOB</name>
<keyword evidence="2" id="KW-1185">Reference proteome</keyword>
<dbReference type="PANTHER" id="PTHR30143:SF0">
    <property type="entry name" value="2-KETO-4-PENTENOATE HYDRATASE"/>
    <property type="match status" value="1"/>
</dbReference>
<accession>A0A0J9E619</accession>